<evidence type="ECO:0000256" key="6">
    <source>
        <dbReference type="ARBA" id="ARBA00023136"/>
    </source>
</evidence>
<dbReference type="PROSITE" id="PS00216">
    <property type="entry name" value="SUGAR_TRANSPORT_1"/>
    <property type="match status" value="1"/>
</dbReference>
<evidence type="ECO:0000256" key="1">
    <source>
        <dbReference type="ARBA" id="ARBA00004651"/>
    </source>
</evidence>
<dbReference type="PANTHER" id="PTHR23517:SF13">
    <property type="entry name" value="MAJOR FACILITATOR SUPERFAMILY MFS_1"/>
    <property type="match status" value="1"/>
</dbReference>
<dbReference type="EMBL" id="LT629695">
    <property type="protein sequence ID" value="SDH51106.1"/>
    <property type="molecule type" value="Genomic_DNA"/>
</dbReference>
<reference evidence="10" key="1">
    <citation type="submission" date="2016-10" db="EMBL/GenBank/DDBJ databases">
        <authorList>
            <person name="Varghese N."/>
            <person name="Submissions S."/>
        </authorList>
    </citation>
    <scope>NUCLEOTIDE SEQUENCE [LARGE SCALE GENOMIC DNA]</scope>
    <source>
        <strain evidence="10">DSM 22002</strain>
    </source>
</reference>
<dbReference type="InterPro" id="IPR020846">
    <property type="entry name" value="MFS_dom"/>
</dbReference>
<evidence type="ECO:0000259" key="8">
    <source>
        <dbReference type="PROSITE" id="PS50850"/>
    </source>
</evidence>
<dbReference type="Proteomes" id="UP000198822">
    <property type="component" value="Chromosome I"/>
</dbReference>
<evidence type="ECO:0000256" key="2">
    <source>
        <dbReference type="ARBA" id="ARBA00022448"/>
    </source>
</evidence>
<feature type="domain" description="Major facilitator superfamily (MFS) profile" evidence="8">
    <location>
        <begin position="1"/>
        <end position="405"/>
    </location>
</feature>
<dbReference type="InterPro" id="IPR005829">
    <property type="entry name" value="Sugar_transporter_CS"/>
</dbReference>
<dbReference type="GO" id="GO:0005886">
    <property type="term" value="C:plasma membrane"/>
    <property type="evidence" value="ECO:0007669"/>
    <property type="project" value="UniProtKB-SubCell"/>
</dbReference>
<dbReference type="GO" id="GO:0022857">
    <property type="term" value="F:transmembrane transporter activity"/>
    <property type="evidence" value="ECO:0007669"/>
    <property type="project" value="InterPro"/>
</dbReference>
<keyword evidence="5 7" id="KW-1133">Transmembrane helix</keyword>
<keyword evidence="6 7" id="KW-0472">Membrane</keyword>
<evidence type="ECO:0000313" key="10">
    <source>
        <dbReference type="Proteomes" id="UP000198822"/>
    </source>
</evidence>
<evidence type="ECO:0000313" key="9">
    <source>
        <dbReference type="EMBL" id="SDH51106.1"/>
    </source>
</evidence>
<proteinExistence type="predicted"/>
<dbReference type="RefSeq" id="WP_157674710.1">
    <property type="nucleotide sequence ID" value="NZ_LT629695.1"/>
</dbReference>
<dbReference type="Pfam" id="PF07690">
    <property type="entry name" value="MFS_1"/>
    <property type="match status" value="1"/>
</dbReference>
<evidence type="ECO:0000256" key="4">
    <source>
        <dbReference type="ARBA" id="ARBA00022692"/>
    </source>
</evidence>
<feature type="transmembrane region" description="Helical" evidence="7">
    <location>
        <begin position="284"/>
        <end position="304"/>
    </location>
</feature>
<accession>A0A1G8D006</accession>
<protein>
    <submittedName>
        <fullName evidence="9">Predicted arabinose efflux permease, MFS family</fullName>
    </submittedName>
</protein>
<keyword evidence="10" id="KW-1185">Reference proteome</keyword>
<dbReference type="SUPFAM" id="SSF103473">
    <property type="entry name" value="MFS general substrate transporter"/>
    <property type="match status" value="1"/>
</dbReference>
<comment type="subcellular location">
    <subcellularLocation>
        <location evidence="1">Cell membrane</location>
        <topology evidence="1">Multi-pass membrane protein</topology>
    </subcellularLocation>
</comment>
<evidence type="ECO:0000256" key="5">
    <source>
        <dbReference type="ARBA" id="ARBA00022989"/>
    </source>
</evidence>
<keyword evidence="4 7" id="KW-0812">Transmembrane</keyword>
<dbReference type="AlphaFoldDB" id="A0A1G8D006"/>
<feature type="transmembrane region" description="Helical" evidence="7">
    <location>
        <begin position="142"/>
        <end position="166"/>
    </location>
</feature>
<keyword evidence="3" id="KW-1003">Cell membrane</keyword>
<dbReference type="InterPro" id="IPR050171">
    <property type="entry name" value="MFS_Transporters"/>
</dbReference>
<feature type="transmembrane region" description="Helical" evidence="7">
    <location>
        <begin position="107"/>
        <end position="130"/>
    </location>
</feature>
<dbReference type="PROSITE" id="PS50850">
    <property type="entry name" value="MFS"/>
    <property type="match status" value="1"/>
</dbReference>
<dbReference type="OrthoDB" id="3177957at2"/>
<keyword evidence="2" id="KW-0813">Transport</keyword>
<dbReference type="Gene3D" id="1.20.1250.20">
    <property type="entry name" value="MFS general substrate transporter like domains"/>
    <property type="match status" value="1"/>
</dbReference>
<organism evidence="9 10">
    <name type="scientific">Agrococcus jejuensis</name>
    <dbReference type="NCBI Taxonomy" id="399736"/>
    <lineage>
        <taxon>Bacteria</taxon>
        <taxon>Bacillati</taxon>
        <taxon>Actinomycetota</taxon>
        <taxon>Actinomycetes</taxon>
        <taxon>Micrococcales</taxon>
        <taxon>Microbacteriaceae</taxon>
        <taxon>Agrococcus</taxon>
    </lineage>
</organism>
<evidence type="ECO:0000256" key="3">
    <source>
        <dbReference type="ARBA" id="ARBA00022475"/>
    </source>
</evidence>
<feature type="transmembrane region" description="Helical" evidence="7">
    <location>
        <begin position="83"/>
        <end position="101"/>
    </location>
</feature>
<feature type="transmembrane region" description="Helical" evidence="7">
    <location>
        <begin position="344"/>
        <end position="367"/>
    </location>
</feature>
<feature type="transmembrane region" description="Helical" evidence="7">
    <location>
        <begin position="53"/>
        <end position="71"/>
    </location>
</feature>
<feature type="transmembrane region" description="Helical" evidence="7">
    <location>
        <begin position="172"/>
        <end position="191"/>
    </location>
</feature>
<feature type="transmembrane region" description="Helical" evidence="7">
    <location>
        <begin position="310"/>
        <end position="332"/>
    </location>
</feature>
<dbReference type="PANTHER" id="PTHR23517">
    <property type="entry name" value="RESISTANCE PROTEIN MDTM, PUTATIVE-RELATED-RELATED"/>
    <property type="match status" value="1"/>
</dbReference>
<evidence type="ECO:0000256" key="7">
    <source>
        <dbReference type="SAM" id="Phobius"/>
    </source>
</evidence>
<feature type="transmembrane region" description="Helical" evidence="7">
    <location>
        <begin position="12"/>
        <end position="33"/>
    </location>
</feature>
<feature type="transmembrane region" description="Helical" evidence="7">
    <location>
        <begin position="252"/>
        <end position="272"/>
    </location>
</feature>
<feature type="transmembrane region" description="Helical" evidence="7">
    <location>
        <begin position="219"/>
        <end position="240"/>
    </location>
</feature>
<name>A0A1G8D006_9MICO</name>
<dbReference type="InterPro" id="IPR036259">
    <property type="entry name" value="MFS_trans_sf"/>
</dbReference>
<dbReference type="InterPro" id="IPR011701">
    <property type="entry name" value="MFS"/>
</dbReference>
<gene>
    <name evidence="9" type="ORF">SAMN04489720_1471</name>
</gene>
<sequence>MPTPRFAIGDRRLPRGVTFVVATASLLLVFAAAGTPIPHFNDYLAGGLGQSGIAAAAVVYLAAAALALLVLGRLSDHVGRRPIALAAMALSIVGTLTLTTVDAEPQLLVGRILQGLGCGLATGSLGALVVDTAPERPAWLPALITGTVPMLGVPLGALASGALVDLAPWRDVLGYVLAAALLVACAVLVLLGRETRSRVPGATRSLVPQPVIPKGSGMLVLAVGAAYGATWCIGSFYQAFGPQVAQESLGSGSAVVAAAVFASAIVPGVLGGPFAGRGRPQTPLVIGILVFVVAIAGVVAGVRLGSVPVYFTAAAIAGLSGGVIATAGNRLLLPTARPEQRAGLLSTIFLICYASAAVPGLAASAIAETFALDDIAVGYGLLVALTGALSLGTLALLARRAPASD</sequence>
<feature type="transmembrane region" description="Helical" evidence="7">
    <location>
        <begin position="379"/>
        <end position="398"/>
    </location>
</feature>